<accession>A0AAD9FTM6</accession>
<feature type="compositionally biased region" description="Polar residues" evidence="1">
    <location>
        <begin position="293"/>
        <end position="304"/>
    </location>
</feature>
<sequence length="402" mass="44084">MSAANEHLPPTSVGSQNREPPSPVTVASAAEPGIHPFGSVGERSDDDHKEKDTAGVSCHASDEGEVWQSITNCGHTVYFRGSPGATASEVARTGPLSAYEWSLLPNQRSLYSGESIFLFGKPCMCDNACSRIANESHRGCLQPVQFFVPESLEEDVLMDNFGNVRIRRVPEAEVSRLENVPILSLDEARAEHAQRMNTLLTRGFLNEGFPTMSSLQKAVRDLMDVTRSRLNELKQKSEEAAVDHTQPSDWRSVASDALSNLFTHLLGRFSLTPPGEISKEIARPGNGVAPLTDSAQKSALSTNKDFPPNTGIKGTAKSSSGEESEESLRVGSMVLEWLEKSRERQKALLQILEELSDCAELLWCSSRSSFGLLHRKSDCLSGSERRRSEELGEDLREDRLVG</sequence>
<comment type="caution">
    <text evidence="2">The sequence shown here is derived from an EMBL/GenBank/DDBJ whole genome shotgun (WGS) entry which is preliminary data.</text>
</comment>
<keyword evidence="3" id="KW-1185">Reference proteome</keyword>
<feature type="region of interest" description="Disordered" evidence="1">
    <location>
        <begin position="1"/>
        <end position="60"/>
    </location>
</feature>
<feature type="region of interest" description="Disordered" evidence="1">
    <location>
        <begin position="382"/>
        <end position="402"/>
    </location>
</feature>
<dbReference type="EMBL" id="JAODAN010000002">
    <property type="protein sequence ID" value="KAK1926012.1"/>
    <property type="molecule type" value="Genomic_DNA"/>
</dbReference>
<gene>
    <name evidence="2" type="ORF">DB88DRAFT_470632</name>
</gene>
<reference evidence="2" key="1">
    <citation type="submission" date="2023-02" db="EMBL/GenBank/DDBJ databases">
        <title>Identification and recombinant expression of a fungal hydrolase from Papiliotrema laurentii that hydrolyzes apple cutin and clears colloidal polyester polyurethane.</title>
        <authorList>
            <consortium name="DOE Joint Genome Institute"/>
            <person name="Roman V.A."/>
            <person name="Bojanowski C."/>
            <person name="Crable B.R."/>
            <person name="Wagner D.N."/>
            <person name="Hung C.S."/>
            <person name="Nadeau L.J."/>
            <person name="Schratz L."/>
            <person name="Haridas S."/>
            <person name="Pangilinan J."/>
            <person name="Lipzen A."/>
            <person name="Na H."/>
            <person name="Yan M."/>
            <person name="Ng V."/>
            <person name="Grigoriev I.V."/>
            <person name="Spatafora J.W."/>
            <person name="Barlow D."/>
            <person name="Biffinger J."/>
            <person name="Kelley-Loughnane N."/>
            <person name="Varaljay V.A."/>
            <person name="Crookes-Goodson W.J."/>
        </authorList>
    </citation>
    <scope>NUCLEOTIDE SEQUENCE</scope>
    <source>
        <strain evidence="2">5307AH</strain>
    </source>
</reference>
<evidence type="ECO:0000313" key="3">
    <source>
        <dbReference type="Proteomes" id="UP001182556"/>
    </source>
</evidence>
<dbReference type="AlphaFoldDB" id="A0AAD9FTM6"/>
<dbReference type="Proteomes" id="UP001182556">
    <property type="component" value="Unassembled WGS sequence"/>
</dbReference>
<protein>
    <submittedName>
        <fullName evidence="2">Uncharacterized protein</fullName>
    </submittedName>
</protein>
<evidence type="ECO:0000313" key="2">
    <source>
        <dbReference type="EMBL" id="KAK1926012.1"/>
    </source>
</evidence>
<proteinExistence type="predicted"/>
<feature type="compositionally biased region" description="Basic and acidic residues" evidence="1">
    <location>
        <begin position="42"/>
        <end position="53"/>
    </location>
</feature>
<organism evidence="2 3">
    <name type="scientific">Papiliotrema laurentii</name>
    <name type="common">Cryptococcus laurentii</name>
    <dbReference type="NCBI Taxonomy" id="5418"/>
    <lineage>
        <taxon>Eukaryota</taxon>
        <taxon>Fungi</taxon>
        <taxon>Dikarya</taxon>
        <taxon>Basidiomycota</taxon>
        <taxon>Agaricomycotina</taxon>
        <taxon>Tremellomycetes</taxon>
        <taxon>Tremellales</taxon>
        <taxon>Rhynchogastremaceae</taxon>
        <taxon>Papiliotrema</taxon>
    </lineage>
</organism>
<feature type="region of interest" description="Disordered" evidence="1">
    <location>
        <begin position="280"/>
        <end position="325"/>
    </location>
</feature>
<name>A0AAD9FTM6_PAPLA</name>
<evidence type="ECO:0000256" key="1">
    <source>
        <dbReference type="SAM" id="MobiDB-lite"/>
    </source>
</evidence>